<name>A0A0G1H7Z0_9BACT</name>
<reference evidence="1 2" key="1">
    <citation type="journal article" date="2015" name="Nature">
        <title>rRNA introns, odd ribosomes, and small enigmatic genomes across a large radiation of phyla.</title>
        <authorList>
            <person name="Brown C.T."/>
            <person name="Hug L.A."/>
            <person name="Thomas B.C."/>
            <person name="Sharon I."/>
            <person name="Castelle C.J."/>
            <person name="Singh A."/>
            <person name="Wilkins M.J."/>
            <person name="Williams K.H."/>
            <person name="Banfield J.F."/>
        </authorList>
    </citation>
    <scope>NUCLEOTIDE SEQUENCE [LARGE SCALE GENOMIC DNA]</scope>
</reference>
<proteinExistence type="predicted"/>
<accession>A0A0G1H7Z0</accession>
<dbReference type="AlphaFoldDB" id="A0A0G1H7Z0"/>
<protein>
    <submittedName>
        <fullName evidence="1">Abortive infection protein</fullName>
    </submittedName>
</protein>
<dbReference type="Proteomes" id="UP000034051">
    <property type="component" value="Unassembled WGS sequence"/>
</dbReference>
<comment type="caution">
    <text evidence="1">The sequence shown here is derived from an EMBL/GenBank/DDBJ whole genome shotgun (WGS) entry which is preliminary data.</text>
</comment>
<evidence type="ECO:0000313" key="1">
    <source>
        <dbReference type="EMBL" id="KKT42925.1"/>
    </source>
</evidence>
<organism evidence="1 2">
    <name type="scientific">Candidatus Wolfebacteria bacterium GW2011_GWE2_44_13</name>
    <dbReference type="NCBI Taxonomy" id="1619017"/>
    <lineage>
        <taxon>Bacteria</taxon>
        <taxon>Candidatus Wolfeibacteriota</taxon>
    </lineage>
</organism>
<evidence type="ECO:0000313" key="2">
    <source>
        <dbReference type="Proteomes" id="UP000034051"/>
    </source>
</evidence>
<sequence length="313" mass="35396">MKKGMTLSILPRRTMSWEEFVAMTPRNSVALDGVVSGGPRFDERTMHANFDHHDGVNRDATMSTCMQAYMAIKGGLMESFRENGMPCLNVFINDTDQDTAMAVWLLNNYKLFEGVQSLPHINRLLDLTNKWDITGGAYPINLDEEIVRQHCWIFEPYTDLRKTGKLSQADENMLRDNIEAVMKRLDMLLMGQAGGKTLDTRHEILYDSPIFKIVNEIGGNEARYHLYGKGMNAFISVVAQRTDGRHVYTIGRRSQYIPFPIQTLYDDFNLAEGLTRVNGWSGSTIIGGSSREMGSGLSWQELVEIVKARLALD</sequence>
<gene>
    <name evidence="1" type="ORF">UW32_C0003G0028</name>
</gene>
<dbReference type="EMBL" id="LCHW01000003">
    <property type="protein sequence ID" value="KKT42925.1"/>
    <property type="molecule type" value="Genomic_DNA"/>
</dbReference>